<reference evidence="3 4" key="1">
    <citation type="journal article" date="2023" name="Plants (Basel)">
        <title>Bridging the Gap: Combining Genomics and Transcriptomics Approaches to Understand Stylosanthes scabra, an Orphan Legume from the Brazilian Caatinga.</title>
        <authorList>
            <person name="Ferreira-Neto J.R.C."/>
            <person name="da Silva M.D."/>
            <person name="Binneck E."/>
            <person name="de Melo N.F."/>
            <person name="da Silva R.H."/>
            <person name="de Melo A.L.T.M."/>
            <person name="Pandolfi V."/>
            <person name="Bustamante F.O."/>
            <person name="Brasileiro-Vidal A.C."/>
            <person name="Benko-Iseppon A.M."/>
        </authorList>
    </citation>
    <scope>NUCLEOTIDE SEQUENCE [LARGE SCALE GENOMIC DNA]</scope>
    <source>
        <tissue evidence="3">Leaves</tissue>
    </source>
</reference>
<dbReference type="EMBL" id="JASCZI010151218">
    <property type="protein sequence ID" value="MED6171046.1"/>
    <property type="molecule type" value="Genomic_DNA"/>
</dbReference>
<comment type="caution">
    <text evidence="3">The sequence shown here is derived from an EMBL/GenBank/DDBJ whole genome shotgun (WGS) entry which is preliminary data.</text>
</comment>
<proteinExistence type="predicted"/>
<organism evidence="3 4">
    <name type="scientific">Stylosanthes scabra</name>
    <dbReference type="NCBI Taxonomy" id="79078"/>
    <lineage>
        <taxon>Eukaryota</taxon>
        <taxon>Viridiplantae</taxon>
        <taxon>Streptophyta</taxon>
        <taxon>Embryophyta</taxon>
        <taxon>Tracheophyta</taxon>
        <taxon>Spermatophyta</taxon>
        <taxon>Magnoliopsida</taxon>
        <taxon>eudicotyledons</taxon>
        <taxon>Gunneridae</taxon>
        <taxon>Pentapetalae</taxon>
        <taxon>rosids</taxon>
        <taxon>fabids</taxon>
        <taxon>Fabales</taxon>
        <taxon>Fabaceae</taxon>
        <taxon>Papilionoideae</taxon>
        <taxon>50 kb inversion clade</taxon>
        <taxon>dalbergioids sensu lato</taxon>
        <taxon>Dalbergieae</taxon>
        <taxon>Pterocarpus clade</taxon>
        <taxon>Stylosanthes</taxon>
    </lineage>
</organism>
<dbReference type="Proteomes" id="UP001341840">
    <property type="component" value="Unassembled WGS sequence"/>
</dbReference>
<feature type="transmembrane region" description="Helical" evidence="2">
    <location>
        <begin position="15"/>
        <end position="35"/>
    </location>
</feature>
<keyword evidence="2" id="KW-0472">Membrane</keyword>
<protein>
    <submittedName>
        <fullName evidence="3">Uncharacterized protein</fullName>
    </submittedName>
</protein>
<evidence type="ECO:0000313" key="4">
    <source>
        <dbReference type="Proteomes" id="UP001341840"/>
    </source>
</evidence>
<name>A0ABU6VBU3_9FABA</name>
<accession>A0ABU6VBU3</accession>
<keyword evidence="2" id="KW-0812">Transmembrane</keyword>
<evidence type="ECO:0000256" key="2">
    <source>
        <dbReference type="SAM" id="Phobius"/>
    </source>
</evidence>
<gene>
    <name evidence="3" type="ORF">PIB30_036957</name>
</gene>
<keyword evidence="4" id="KW-1185">Reference proteome</keyword>
<feature type="region of interest" description="Disordered" evidence="1">
    <location>
        <begin position="39"/>
        <end position="60"/>
    </location>
</feature>
<evidence type="ECO:0000313" key="3">
    <source>
        <dbReference type="EMBL" id="MED6171046.1"/>
    </source>
</evidence>
<sequence>MRDKEGIIMARNNGIKLAVAILMFEMLVCCVIAKLHENNPLEESSPPTLPEFKPPPEDKFEYDNDESELPECIEICKREYIFYPEELMDCIEVCYRNIYD</sequence>
<evidence type="ECO:0000256" key="1">
    <source>
        <dbReference type="SAM" id="MobiDB-lite"/>
    </source>
</evidence>
<keyword evidence="2" id="KW-1133">Transmembrane helix</keyword>